<feature type="signal peptide" evidence="1">
    <location>
        <begin position="1"/>
        <end position="25"/>
    </location>
</feature>
<dbReference type="Pfam" id="PF07883">
    <property type="entry name" value="Cupin_2"/>
    <property type="match status" value="1"/>
</dbReference>
<evidence type="ECO:0000256" key="1">
    <source>
        <dbReference type="SAM" id="SignalP"/>
    </source>
</evidence>
<dbReference type="EMBL" id="JAAVLX010000004">
    <property type="protein sequence ID" value="NOJ40792.1"/>
    <property type="molecule type" value="Genomic_DNA"/>
</dbReference>
<feature type="chain" id="PRO_5031168856" evidence="1">
    <location>
        <begin position="26"/>
        <end position="141"/>
    </location>
</feature>
<dbReference type="InterPro" id="IPR014710">
    <property type="entry name" value="RmlC-like_jellyroll"/>
</dbReference>
<protein>
    <submittedName>
        <fullName evidence="3">Cupin domain-containing protein</fullName>
    </submittedName>
</protein>
<reference evidence="3 4" key="1">
    <citation type="submission" date="2020-03" db="EMBL/GenBank/DDBJ databases">
        <title>Bradyrhizobium diversity isolated from nodules of Indigofera sp.</title>
        <authorList>
            <person name="Klepa M."/>
            <person name="Helene L."/>
            <person name="Hungria M."/>
        </authorList>
    </citation>
    <scope>NUCLEOTIDE SEQUENCE [LARGE SCALE GENOMIC DNA]</scope>
    <source>
        <strain evidence="3 4">WSM 1791</strain>
    </source>
</reference>
<sequence>MKQMQIMATVAIVAGAVLAPFDAQAQQSGDTRTDLQRHDLSAPGREAIQVRVDLAPGVAFGKHTHPGEEIIYVLEGQLEYQVGDKPPLTLKAGDVLFIPAGTPHSARNPGSVTGSELATYIVEKGKPLVSFVKQHADKTAH</sequence>
<dbReference type="PANTHER" id="PTHR38599">
    <property type="entry name" value="CUPIN DOMAIN PROTEIN (AFU_ORTHOLOGUE AFUA_3G13620)"/>
    <property type="match status" value="1"/>
</dbReference>
<gene>
    <name evidence="3" type="ORF">HCN58_14470</name>
</gene>
<evidence type="ECO:0000313" key="4">
    <source>
        <dbReference type="Proteomes" id="UP000544122"/>
    </source>
</evidence>
<comment type="caution">
    <text evidence="3">The sequence shown here is derived from an EMBL/GenBank/DDBJ whole genome shotgun (WGS) entry which is preliminary data.</text>
</comment>
<dbReference type="CDD" id="cd02235">
    <property type="entry name" value="cupin_BLL4011-like"/>
    <property type="match status" value="1"/>
</dbReference>
<dbReference type="SUPFAM" id="SSF51182">
    <property type="entry name" value="RmlC-like cupins"/>
    <property type="match status" value="1"/>
</dbReference>
<dbReference type="Gene3D" id="2.60.120.10">
    <property type="entry name" value="Jelly Rolls"/>
    <property type="match status" value="1"/>
</dbReference>
<evidence type="ECO:0000313" key="3">
    <source>
        <dbReference type="EMBL" id="NOJ40792.1"/>
    </source>
</evidence>
<dbReference type="InterPro" id="IPR011051">
    <property type="entry name" value="RmlC_Cupin_sf"/>
</dbReference>
<name>A0A7Y4GS97_9BRAD</name>
<dbReference type="Proteomes" id="UP000544122">
    <property type="component" value="Unassembled WGS sequence"/>
</dbReference>
<organism evidence="3 4">
    <name type="scientific">Bradyrhizobium australiense</name>
    <dbReference type="NCBI Taxonomy" id="2721161"/>
    <lineage>
        <taxon>Bacteria</taxon>
        <taxon>Pseudomonadati</taxon>
        <taxon>Pseudomonadota</taxon>
        <taxon>Alphaproteobacteria</taxon>
        <taxon>Hyphomicrobiales</taxon>
        <taxon>Nitrobacteraceae</taxon>
        <taxon>Bradyrhizobium</taxon>
    </lineage>
</organism>
<keyword evidence="1" id="KW-0732">Signal</keyword>
<proteinExistence type="predicted"/>
<dbReference type="AlphaFoldDB" id="A0A7Y4GS97"/>
<feature type="domain" description="Cupin type-2" evidence="2">
    <location>
        <begin position="51"/>
        <end position="112"/>
    </location>
</feature>
<accession>A0A7Y4GS97</accession>
<keyword evidence="4" id="KW-1185">Reference proteome</keyword>
<evidence type="ECO:0000259" key="2">
    <source>
        <dbReference type="Pfam" id="PF07883"/>
    </source>
</evidence>
<dbReference type="PANTHER" id="PTHR38599:SF1">
    <property type="entry name" value="CUPIN DOMAIN PROTEIN (AFU_ORTHOLOGUE AFUA_3G13620)"/>
    <property type="match status" value="1"/>
</dbReference>
<dbReference type="RefSeq" id="WP_171580384.1">
    <property type="nucleotide sequence ID" value="NZ_JAAVLX010000004.1"/>
</dbReference>
<dbReference type="InterPro" id="IPR013096">
    <property type="entry name" value="Cupin_2"/>
</dbReference>